<comment type="caution">
    <text evidence="11">The sequence shown here is derived from an EMBL/GenBank/DDBJ whole genome shotgun (WGS) entry which is preliminary data.</text>
</comment>
<keyword evidence="8" id="KW-0807">Transducer</keyword>
<dbReference type="GO" id="GO:0005886">
    <property type="term" value="C:plasma membrane"/>
    <property type="evidence" value="ECO:0007669"/>
    <property type="project" value="TreeGrafter"/>
</dbReference>
<dbReference type="Gene3D" id="3.30.60.30">
    <property type="match status" value="2"/>
</dbReference>
<sequence length="524" mass="60553">MVAGEINYVINKLVTSSSVVEFVSGLHIAGYDTMSFGKLLTLWYKKDTFKHLLIELADIWPMSERDKEAVEIKRKKLSRLRIAQFWYAFWNILGLWLYNLTPIVVYLYHKIQGVPAYLDYIWHLSYPFDKTKPVYHEIVFVFEMYGGVVSVWSMLGSDILFMTMSSHISMLLELLQLKIRTLSYIQPTNKNNSYEDILSVVKIHQKLIKYGNDLEDAFSMVNLINVLLSSVNICCVVFNILLEPWMAMSNKFFLGAALTQVGILCWYADDIYTASTGVAEAVYESTWYHSDTRSRGALLIMMQRYRIIKVNRVHYPMSTNLDECDNIKCSNVYDPVCGQATSLNGVSVIKRFQNICYLTKMQCKFGFTDLHKVRDDRCNIRKERAYLIGRRVYDFSVVGAHQACNHTCPTFCLDTYDPACAQIWSQNMERYTYRPMINHCHIDLYSCVMGVNVTIQPLIGKCYKNPTALMFMFHIASLKTLKLLEEPPIVAHKLSAPAVPKRRSGMNIEEEETRDFLRLISNID</sequence>
<keyword evidence="5 9" id="KW-1133">Transmembrane helix</keyword>
<evidence type="ECO:0000256" key="9">
    <source>
        <dbReference type="SAM" id="Phobius"/>
    </source>
</evidence>
<feature type="domain" description="Kazal-like" evidence="10">
    <location>
        <begin position="318"/>
        <end position="380"/>
    </location>
</feature>
<dbReference type="EMBL" id="CALOZG010000004">
    <property type="protein sequence ID" value="CAH4014807.1"/>
    <property type="molecule type" value="Genomic_DNA"/>
</dbReference>
<keyword evidence="4" id="KW-0552">Olfaction</keyword>
<dbReference type="Pfam" id="PF02949">
    <property type="entry name" value="7tm_6"/>
    <property type="match status" value="1"/>
</dbReference>
<evidence type="ECO:0000313" key="11">
    <source>
        <dbReference type="EMBL" id="CAH4014807.1"/>
    </source>
</evidence>
<feature type="transmembrane region" description="Helical" evidence="9">
    <location>
        <begin position="223"/>
        <end position="242"/>
    </location>
</feature>
<accession>A0A9P0T3G9</accession>
<keyword evidence="12" id="KW-1185">Reference proteome</keyword>
<evidence type="ECO:0000256" key="7">
    <source>
        <dbReference type="ARBA" id="ARBA00023170"/>
    </source>
</evidence>
<evidence type="ECO:0000256" key="8">
    <source>
        <dbReference type="ARBA" id="ARBA00023224"/>
    </source>
</evidence>
<comment type="subcellular location">
    <subcellularLocation>
        <location evidence="1">Membrane</location>
        <topology evidence="1">Multi-pass membrane protein</topology>
    </subcellularLocation>
</comment>
<organism evidence="11 12">
    <name type="scientific">Pieris brassicae</name>
    <name type="common">White butterfly</name>
    <name type="synonym">Large white butterfly</name>
    <dbReference type="NCBI Taxonomy" id="7116"/>
    <lineage>
        <taxon>Eukaryota</taxon>
        <taxon>Metazoa</taxon>
        <taxon>Ecdysozoa</taxon>
        <taxon>Arthropoda</taxon>
        <taxon>Hexapoda</taxon>
        <taxon>Insecta</taxon>
        <taxon>Pterygota</taxon>
        <taxon>Neoptera</taxon>
        <taxon>Endopterygota</taxon>
        <taxon>Lepidoptera</taxon>
        <taxon>Glossata</taxon>
        <taxon>Ditrysia</taxon>
        <taxon>Papilionoidea</taxon>
        <taxon>Pieridae</taxon>
        <taxon>Pierinae</taxon>
        <taxon>Pieris</taxon>
    </lineage>
</organism>
<dbReference type="InterPro" id="IPR004117">
    <property type="entry name" value="7tm6_olfct_rcpt"/>
</dbReference>
<reference evidence="11" key="1">
    <citation type="submission" date="2022-05" db="EMBL/GenBank/DDBJ databases">
        <authorList>
            <person name="Okamura Y."/>
        </authorList>
    </citation>
    <scope>NUCLEOTIDE SEQUENCE</scope>
</reference>
<keyword evidence="2" id="KW-0716">Sensory transduction</keyword>
<dbReference type="CDD" id="cd00104">
    <property type="entry name" value="KAZAL_FS"/>
    <property type="match status" value="1"/>
</dbReference>
<evidence type="ECO:0000256" key="6">
    <source>
        <dbReference type="ARBA" id="ARBA00023136"/>
    </source>
</evidence>
<dbReference type="Proteomes" id="UP001152562">
    <property type="component" value="Unassembled WGS sequence"/>
</dbReference>
<dbReference type="PROSITE" id="PS51465">
    <property type="entry name" value="KAZAL_2"/>
    <property type="match status" value="1"/>
</dbReference>
<keyword evidence="3 9" id="KW-0812">Transmembrane</keyword>
<evidence type="ECO:0000256" key="1">
    <source>
        <dbReference type="ARBA" id="ARBA00004141"/>
    </source>
</evidence>
<keyword evidence="6 9" id="KW-0472">Membrane</keyword>
<protein>
    <recommendedName>
        <fullName evidence="10">Kazal-like domain-containing protein</fullName>
    </recommendedName>
</protein>
<proteinExistence type="predicted"/>
<dbReference type="InterPro" id="IPR002350">
    <property type="entry name" value="Kazal_dom"/>
</dbReference>
<keyword evidence="7" id="KW-0675">Receptor</keyword>
<dbReference type="GO" id="GO:0007165">
    <property type="term" value="P:signal transduction"/>
    <property type="evidence" value="ECO:0007669"/>
    <property type="project" value="UniProtKB-KW"/>
</dbReference>
<evidence type="ECO:0000259" key="10">
    <source>
        <dbReference type="PROSITE" id="PS51465"/>
    </source>
</evidence>
<evidence type="ECO:0000256" key="3">
    <source>
        <dbReference type="ARBA" id="ARBA00022692"/>
    </source>
</evidence>
<dbReference type="GO" id="GO:0004984">
    <property type="term" value="F:olfactory receptor activity"/>
    <property type="evidence" value="ECO:0007669"/>
    <property type="project" value="InterPro"/>
</dbReference>
<gene>
    <name evidence="11" type="ORF">PIBRA_LOCUS3380</name>
</gene>
<name>A0A9P0T3G9_PIEBR</name>
<dbReference type="GO" id="GO:0005549">
    <property type="term" value="F:odorant binding"/>
    <property type="evidence" value="ECO:0007669"/>
    <property type="project" value="InterPro"/>
</dbReference>
<feature type="transmembrane region" description="Helical" evidence="9">
    <location>
        <begin position="85"/>
        <end position="108"/>
    </location>
</feature>
<evidence type="ECO:0000256" key="4">
    <source>
        <dbReference type="ARBA" id="ARBA00022725"/>
    </source>
</evidence>
<evidence type="ECO:0000256" key="2">
    <source>
        <dbReference type="ARBA" id="ARBA00022606"/>
    </source>
</evidence>
<dbReference type="PANTHER" id="PTHR21137">
    <property type="entry name" value="ODORANT RECEPTOR"/>
    <property type="match status" value="1"/>
</dbReference>
<evidence type="ECO:0000256" key="5">
    <source>
        <dbReference type="ARBA" id="ARBA00022989"/>
    </source>
</evidence>
<dbReference type="PANTHER" id="PTHR21137:SF44">
    <property type="entry name" value="ODORANT RECEPTOR 13A-RELATED"/>
    <property type="match status" value="1"/>
</dbReference>
<dbReference type="AlphaFoldDB" id="A0A9P0T3G9"/>
<evidence type="ECO:0000313" key="12">
    <source>
        <dbReference type="Proteomes" id="UP001152562"/>
    </source>
</evidence>
<feature type="transmembrane region" description="Helical" evidence="9">
    <location>
        <begin position="134"/>
        <end position="152"/>
    </location>
</feature>